<keyword evidence="4" id="KW-1185">Reference proteome</keyword>
<accession>R7VC46</accession>
<dbReference type="AlphaFoldDB" id="R7VC46"/>
<evidence type="ECO:0000313" key="2">
    <source>
        <dbReference type="EMBL" id="ELU13245.1"/>
    </source>
</evidence>
<reference evidence="2 4" key="2">
    <citation type="journal article" date="2013" name="Nature">
        <title>Insights into bilaterian evolution from three spiralian genomes.</title>
        <authorList>
            <person name="Simakov O."/>
            <person name="Marletaz F."/>
            <person name="Cho S.J."/>
            <person name="Edsinger-Gonzales E."/>
            <person name="Havlak P."/>
            <person name="Hellsten U."/>
            <person name="Kuo D.H."/>
            <person name="Larsson T."/>
            <person name="Lv J."/>
            <person name="Arendt D."/>
            <person name="Savage R."/>
            <person name="Osoegawa K."/>
            <person name="de Jong P."/>
            <person name="Grimwood J."/>
            <person name="Chapman J.A."/>
            <person name="Shapiro H."/>
            <person name="Aerts A."/>
            <person name="Otillar R.P."/>
            <person name="Terry A.Y."/>
            <person name="Boore J.L."/>
            <person name="Grigoriev I.V."/>
            <person name="Lindberg D.R."/>
            <person name="Seaver E.C."/>
            <person name="Weisblat D.A."/>
            <person name="Putnam N.H."/>
            <person name="Rokhsar D.S."/>
        </authorList>
    </citation>
    <scope>NUCLEOTIDE SEQUENCE</scope>
    <source>
        <strain evidence="2 4">I ESC-2004</strain>
    </source>
</reference>
<feature type="region of interest" description="Disordered" evidence="1">
    <location>
        <begin position="140"/>
        <end position="235"/>
    </location>
</feature>
<protein>
    <submittedName>
        <fullName evidence="2 3">Uncharacterized protein</fullName>
    </submittedName>
</protein>
<dbReference type="EMBL" id="KB295370">
    <property type="protein sequence ID" value="ELU13245.1"/>
    <property type="molecule type" value="Genomic_DNA"/>
</dbReference>
<name>R7VC46_CAPTE</name>
<evidence type="ECO:0000313" key="4">
    <source>
        <dbReference type="Proteomes" id="UP000014760"/>
    </source>
</evidence>
<feature type="compositionally biased region" description="Acidic residues" evidence="1">
    <location>
        <begin position="217"/>
        <end position="234"/>
    </location>
</feature>
<dbReference type="EMBL" id="AMQN01019149">
    <property type="status" value="NOT_ANNOTATED_CDS"/>
    <property type="molecule type" value="Genomic_DNA"/>
</dbReference>
<dbReference type="EnsemblMetazoa" id="CapteT209960">
    <property type="protein sequence ID" value="CapteP209960"/>
    <property type="gene ID" value="CapteG209960"/>
</dbReference>
<feature type="region of interest" description="Disordered" evidence="1">
    <location>
        <begin position="67"/>
        <end position="95"/>
    </location>
</feature>
<proteinExistence type="predicted"/>
<evidence type="ECO:0000256" key="1">
    <source>
        <dbReference type="SAM" id="MobiDB-lite"/>
    </source>
</evidence>
<dbReference type="HOGENOM" id="CLU_922108_0_0_1"/>
<dbReference type="Proteomes" id="UP000014760">
    <property type="component" value="Unassembled WGS sequence"/>
</dbReference>
<feature type="region of interest" description="Disordered" evidence="1">
    <location>
        <begin position="1"/>
        <end position="26"/>
    </location>
</feature>
<reference evidence="4" key="1">
    <citation type="submission" date="2012-12" db="EMBL/GenBank/DDBJ databases">
        <authorList>
            <person name="Hellsten U."/>
            <person name="Grimwood J."/>
            <person name="Chapman J.A."/>
            <person name="Shapiro H."/>
            <person name="Aerts A."/>
            <person name="Otillar R.P."/>
            <person name="Terry A.Y."/>
            <person name="Boore J.L."/>
            <person name="Simakov O."/>
            <person name="Marletaz F."/>
            <person name="Cho S.-J."/>
            <person name="Edsinger-Gonzales E."/>
            <person name="Havlak P."/>
            <person name="Kuo D.-H."/>
            <person name="Larsson T."/>
            <person name="Lv J."/>
            <person name="Arendt D."/>
            <person name="Savage R."/>
            <person name="Osoegawa K."/>
            <person name="de Jong P."/>
            <person name="Lindberg D.R."/>
            <person name="Seaver E.C."/>
            <person name="Weisblat D.A."/>
            <person name="Putnam N.H."/>
            <person name="Grigoriev I.V."/>
            <person name="Rokhsar D.S."/>
        </authorList>
    </citation>
    <scope>NUCLEOTIDE SEQUENCE</scope>
    <source>
        <strain evidence="4">I ESC-2004</strain>
    </source>
</reference>
<dbReference type="STRING" id="283909.R7VC46"/>
<sequence>MSSADLTESRLSKHCRMDSGEPDGSQVVPCADESLANFEDVEKELDANENIIEDGLITKEMIKEEQTLHQQSMDEDKRWRQKKEKSLEEMATQEKEERYDKLKKLLRKSTVYTNYLIDRMEQQRQDEKVFREQRQKKLMERAAMKAQKQASEGISVEGKEERKSGRVLKQQVFNSQKEAGASDRGTKRKKTESPIVKKRLSDLLSPRQTKRRKVEKEEEEESQEQGESDDDEHEMEACDQSIACLRFCTSDGVHERSLASHFGVCRSIETNIIQRGRWWMIKRKESHLNDCCVVANRLAKAG</sequence>
<organism evidence="2">
    <name type="scientific">Capitella teleta</name>
    <name type="common">Polychaete worm</name>
    <dbReference type="NCBI Taxonomy" id="283909"/>
    <lineage>
        <taxon>Eukaryota</taxon>
        <taxon>Metazoa</taxon>
        <taxon>Spiralia</taxon>
        <taxon>Lophotrochozoa</taxon>
        <taxon>Annelida</taxon>
        <taxon>Polychaeta</taxon>
        <taxon>Sedentaria</taxon>
        <taxon>Scolecida</taxon>
        <taxon>Capitellidae</taxon>
        <taxon>Capitella</taxon>
    </lineage>
</organism>
<gene>
    <name evidence="2" type="ORF">CAPTEDRAFT_209960</name>
</gene>
<feature type="compositionally biased region" description="Basic and acidic residues" evidence="1">
    <location>
        <begin position="7"/>
        <end position="19"/>
    </location>
</feature>
<evidence type="ECO:0000313" key="3">
    <source>
        <dbReference type="EnsemblMetazoa" id="CapteP209960"/>
    </source>
</evidence>
<reference evidence="3" key="3">
    <citation type="submission" date="2015-06" db="UniProtKB">
        <authorList>
            <consortium name="EnsemblMetazoa"/>
        </authorList>
    </citation>
    <scope>IDENTIFICATION</scope>
</reference>
<dbReference type="EMBL" id="AMQN01019148">
    <property type="status" value="NOT_ANNOTATED_CDS"/>
    <property type="molecule type" value="Genomic_DNA"/>
</dbReference>